<organism evidence="1 2">
    <name type="scientific">Parelaphostrongylus tenuis</name>
    <name type="common">Meningeal worm</name>
    <dbReference type="NCBI Taxonomy" id="148309"/>
    <lineage>
        <taxon>Eukaryota</taxon>
        <taxon>Metazoa</taxon>
        <taxon>Ecdysozoa</taxon>
        <taxon>Nematoda</taxon>
        <taxon>Chromadorea</taxon>
        <taxon>Rhabditida</taxon>
        <taxon>Rhabditina</taxon>
        <taxon>Rhabditomorpha</taxon>
        <taxon>Strongyloidea</taxon>
        <taxon>Metastrongylidae</taxon>
        <taxon>Parelaphostrongylus</taxon>
    </lineage>
</organism>
<keyword evidence="2" id="KW-1185">Reference proteome</keyword>
<dbReference type="GO" id="GO:0005615">
    <property type="term" value="C:extracellular space"/>
    <property type="evidence" value="ECO:0007669"/>
    <property type="project" value="TreeGrafter"/>
</dbReference>
<comment type="caution">
    <text evidence="1">The sequence shown here is derived from an EMBL/GenBank/DDBJ whole genome shotgun (WGS) entry which is preliminary data.</text>
</comment>
<dbReference type="PANTHER" id="PTHR10974:SF75">
    <property type="entry name" value="SULFATASE DOMAIN-CONTAINING PROTEIN"/>
    <property type="match status" value="1"/>
</dbReference>
<dbReference type="InterPro" id="IPR004245">
    <property type="entry name" value="DUF229"/>
</dbReference>
<evidence type="ECO:0000313" key="1">
    <source>
        <dbReference type="EMBL" id="KAJ1365610.1"/>
    </source>
</evidence>
<reference evidence="1" key="1">
    <citation type="submission" date="2021-06" db="EMBL/GenBank/DDBJ databases">
        <title>Parelaphostrongylus tenuis whole genome reference sequence.</title>
        <authorList>
            <person name="Garwood T.J."/>
            <person name="Larsen P.A."/>
            <person name="Fountain-Jones N.M."/>
            <person name="Garbe J.R."/>
            <person name="Macchietto M.G."/>
            <person name="Kania S.A."/>
            <person name="Gerhold R.W."/>
            <person name="Richards J.E."/>
            <person name="Wolf T.M."/>
        </authorList>
    </citation>
    <scope>NUCLEOTIDE SEQUENCE</scope>
    <source>
        <strain evidence="1">MNPRO001-30</strain>
        <tissue evidence="1">Meninges</tissue>
    </source>
</reference>
<proteinExistence type="predicted"/>
<evidence type="ECO:0000313" key="2">
    <source>
        <dbReference type="Proteomes" id="UP001196413"/>
    </source>
</evidence>
<dbReference type="EMBL" id="JAHQIW010005317">
    <property type="protein sequence ID" value="KAJ1365610.1"/>
    <property type="molecule type" value="Genomic_DNA"/>
</dbReference>
<protein>
    <submittedName>
        <fullName evidence="1">Uncharacterized protein</fullName>
    </submittedName>
</protein>
<name>A0AAD5MW34_PARTN</name>
<dbReference type="Pfam" id="PF02995">
    <property type="entry name" value="DUF229"/>
    <property type="match status" value="1"/>
</dbReference>
<dbReference type="PANTHER" id="PTHR10974">
    <property type="entry name" value="FI08016P-RELATED"/>
    <property type="match status" value="1"/>
</dbReference>
<accession>A0AAD5MW34</accession>
<dbReference type="Proteomes" id="UP001196413">
    <property type="component" value="Unassembled WGS sequence"/>
</dbReference>
<dbReference type="AlphaFoldDB" id="A0AAD5MW34"/>
<sequence>MAKKSMQLPGHALQPIAVSHCGSSASMKVMQAAEVKLTFGRPVSFDDGALSHGRLVGHAVLGTAHSVTSYANVYEGKLRLAQLQDIAGSHTAKSARHILEKYELCHGLTVHKFTVAIAHNFRDSLNVSKPNVYIFIIDSVSSFMIKRSCPKTLEYLKNMGGVQMEFLNKVGDNSRPNGFAFAFGMLARKFFTSAINSKKLFVRDCSHIVDNDRSGLRCRNGVLSELSWFQQERGSSHLEVRCEINYKIAEVRAELETFHGPRARDHPL</sequence>
<gene>
    <name evidence="1" type="ORF">KIN20_025990</name>
</gene>